<protein>
    <submittedName>
        <fullName evidence="3">Enoyl-CoA hydratase</fullName>
        <ecNumber evidence="3">4.2.1.17</ecNumber>
    </submittedName>
</protein>
<reference evidence="3 4" key="1">
    <citation type="submission" date="2024-09" db="EMBL/GenBank/DDBJ databases">
        <authorList>
            <person name="Sun Q."/>
            <person name="Mori K."/>
        </authorList>
    </citation>
    <scope>NUCLEOTIDE SEQUENCE [LARGE SCALE GENOMIC DNA]</scope>
    <source>
        <strain evidence="3 4">NCAIM B.02529</strain>
    </source>
</reference>
<name>A0ABV6LJ35_9BACI</name>
<dbReference type="NCBIfam" id="NF005803">
    <property type="entry name" value="PRK07658.1"/>
    <property type="match status" value="1"/>
</dbReference>
<evidence type="ECO:0000256" key="1">
    <source>
        <dbReference type="ARBA" id="ARBA00005254"/>
    </source>
</evidence>
<comment type="caution">
    <text evidence="3">The sequence shown here is derived from an EMBL/GenBank/DDBJ whole genome shotgun (WGS) entry which is preliminary data.</text>
</comment>
<dbReference type="Proteomes" id="UP001589836">
    <property type="component" value="Unassembled WGS sequence"/>
</dbReference>
<sequence>MDYLHLEKKEHVAVITIQSPPANALASYILKDLSKALDQLEEDQSVKAIVLKGEGKFFSAGADIKEFTSLQEQSEFSNLATKGQDLFTRLENFHIPVIAAIHGAALGGGLELAMSCHMRIVTNSAKLGLPELNLGIIPGFAGTQRLPRYVGQAKAYEMILTGEPITGNEAASLGLANMAVAEEELESTVMALASKITAKSGPSIHAVMRLIPYSFTSNFESGLKREGEEFGKVFGNKDAKEGVQAFIEKRKPQFNDQ</sequence>
<dbReference type="Gene3D" id="3.90.226.10">
    <property type="entry name" value="2-enoyl-CoA Hydratase, Chain A, domain 1"/>
    <property type="match status" value="1"/>
</dbReference>
<dbReference type="InterPro" id="IPR001753">
    <property type="entry name" value="Enoyl-CoA_hydra/iso"/>
</dbReference>
<gene>
    <name evidence="3" type="ORF">ACFFGV_02185</name>
</gene>
<dbReference type="EMBL" id="JBHLTP010000003">
    <property type="protein sequence ID" value="MFC0522399.1"/>
    <property type="molecule type" value="Genomic_DNA"/>
</dbReference>
<proteinExistence type="inferred from homology"/>
<keyword evidence="4" id="KW-1185">Reference proteome</keyword>
<dbReference type="PANTHER" id="PTHR11941">
    <property type="entry name" value="ENOYL-COA HYDRATASE-RELATED"/>
    <property type="match status" value="1"/>
</dbReference>
<dbReference type="PROSITE" id="PS00166">
    <property type="entry name" value="ENOYL_COA_HYDRATASE"/>
    <property type="match status" value="1"/>
</dbReference>
<accession>A0ABV6LJ35</accession>
<dbReference type="EC" id="4.2.1.17" evidence="3"/>
<keyword evidence="3" id="KW-0456">Lyase</keyword>
<dbReference type="PANTHER" id="PTHR11941:SF175">
    <property type="entry name" value="ENOYL-COA HYDRATASE-RELATED"/>
    <property type="match status" value="1"/>
</dbReference>
<evidence type="ECO:0000256" key="2">
    <source>
        <dbReference type="RuleBase" id="RU003707"/>
    </source>
</evidence>
<organism evidence="3 4">
    <name type="scientific">Pontibacillus salicampi</name>
    <dbReference type="NCBI Taxonomy" id="1449801"/>
    <lineage>
        <taxon>Bacteria</taxon>
        <taxon>Bacillati</taxon>
        <taxon>Bacillota</taxon>
        <taxon>Bacilli</taxon>
        <taxon>Bacillales</taxon>
        <taxon>Bacillaceae</taxon>
        <taxon>Pontibacillus</taxon>
    </lineage>
</organism>
<evidence type="ECO:0000313" key="4">
    <source>
        <dbReference type="Proteomes" id="UP001589836"/>
    </source>
</evidence>
<dbReference type="SUPFAM" id="SSF52096">
    <property type="entry name" value="ClpP/crotonase"/>
    <property type="match status" value="1"/>
</dbReference>
<comment type="similarity">
    <text evidence="1 2">Belongs to the enoyl-CoA hydratase/isomerase family.</text>
</comment>
<dbReference type="Pfam" id="PF00378">
    <property type="entry name" value="ECH_1"/>
    <property type="match status" value="1"/>
</dbReference>
<dbReference type="CDD" id="cd06558">
    <property type="entry name" value="crotonase-like"/>
    <property type="match status" value="1"/>
</dbReference>
<dbReference type="InterPro" id="IPR029045">
    <property type="entry name" value="ClpP/crotonase-like_dom_sf"/>
</dbReference>
<dbReference type="RefSeq" id="WP_377344930.1">
    <property type="nucleotide sequence ID" value="NZ_JBHLTP010000003.1"/>
</dbReference>
<evidence type="ECO:0000313" key="3">
    <source>
        <dbReference type="EMBL" id="MFC0522399.1"/>
    </source>
</evidence>
<dbReference type="InterPro" id="IPR018376">
    <property type="entry name" value="Enoyl-CoA_hyd/isom_CS"/>
</dbReference>
<dbReference type="GO" id="GO:0004300">
    <property type="term" value="F:enoyl-CoA hydratase activity"/>
    <property type="evidence" value="ECO:0007669"/>
    <property type="project" value="UniProtKB-EC"/>
</dbReference>